<reference evidence="2" key="1">
    <citation type="submission" date="2022-11" db="UniProtKB">
        <authorList>
            <consortium name="WormBaseParasite"/>
        </authorList>
    </citation>
    <scope>IDENTIFICATION</scope>
</reference>
<name>A0AC34G4S1_9BILA</name>
<proteinExistence type="predicted"/>
<dbReference type="WBParaSite" id="ES5_v2.g24731.t1">
    <property type="protein sequence ID" value="ES5_v2.g24731.t1"/>
    <property type="gene ID" value="ES5_v2.g24731"/>
</dbReference>
<accession>A0AC34G4S1</accession>
<evidence type="ECO:0000313" key="2">
    <source>
        <dbReference type="WBParaSite" id="ES5_v2.g24731.t1"/>
    </source>
</evidence>
<sequence>MMILLFLPSILLLIVFPSNIFGQFTSQNYPDPRTEPLRCKLLLPGQICDPSDILNDAERQKLNAKIQQLGSVTAQIRNTSPQCVGSPNQNLQIIVALLEKIGVNPLDPVDIERFTNSLRLKYLNFQEVNCDTLVLIVNSRRDRQVFTVAGRDAKLSRDVLQTAFHRNIGHFRQGHYVLGLEGMIEYIVSSYTSTHIVQVPSPEASGPTSNGLESTSFVAHGVRQKPEQKISPEKFDFTGISEDDKVWVDLMIRAGGRCGYDPTKMAENIRAIVEEAMTLSLKLISDTRYNKIEEISQDVSSGSGAREKAWIDAKQSFLDSLYNQYKDRLPRKVSQCPKIEPSTDPTPAPSFGAFGFGKK</sequence>
<evidence type="ECO:0000313" key="1">
    <source>
        <dbReference type="Proteomes" id="UP000887579"/>
    </source>
</evidence>
<protein>
    <submittedName>
        <fullName evidence="2">Uncharacterized protein</fullName>
    </submittedName>
</protein>
<dbReference type="Proteomes" id="UP000887579">
    <property type="component" value="Unplaced"/>
</dbReference>
<organism evidence="1 2">
    <name type="scientific">Panagrolaimus sp. ES5</name>
    <dbReference type="NCBI Taxonomy" id="591445"/>
    <lineage>
        <taxon>Eukaryota</taxon>
        <taxon>Metazoa</taxon>
        <taxon>Ecdysozoa</taxon>
        <taxon>Nematoda</taxon>
        <taxon>Chromadorea</taxon>
        <taxon>Rhabditida</taxon>
        <taxon>Tylenchina</taxon>
        <taxon>Panagrolaimomorpha</taxon>
        <taxon>Panagrolaimoidea</taxon>
        <taxon>Panagrolaimidae</taxon>
        <taxon>Panagrolaimus</taxon>
    </lineage>
</organism>